<dbReference type="InterPro" id="IPR036942">
    <property type="entry name" value="Beta-barrel_TonB_sf"/>
</dbReference>
<keyword evidence="10" id="KW-0675">Receptor</keyword>
<dbReference type="GO" id="GO:0009279">
    <property type="term" value="C:cell outer membrane"/>
    <property type="evidence" value="ECO:0007669"/>
    <property type="project" value="UniProtKB-SubCell"/>
</dbReference>
<keyword evidence="3 7" id="KW-1134">Transmembrane beta strand</keyword>
<dbReference type="Pfam" id="PF07715">
    <property type="entry name" value="Plug"/>
    <property type="match status" value="1"/>
</dbReference>
<dbReference type="NCBIfam" id="TIGR04057">
    <property type="entry name" value="SusC_RagA_signa"/>
    <property type="match status" value="1"/>
</dbReference>
<dbReference type="FunFam" id="2.170.130.10:FF:000003">
    <property type="entry name" value="SusC/RagA family TonB-linked outer membrane protein"/>
    <property type="match status" value="1"/>
</dbReference>
<dbReference type="EMBL" id="VUOC01000004">
    <property type="protein sequence ID" value="KAA2239295.1"/>
    <property type="molecule type" value="Genomic_DNA"/>
</dbReference>
<evidence type="ECO:0000256" key="5">
    <source>
        <dbReference type="ARBA" id="ARBA00023136"/>
    </source>
</evidence>
<dbReference type="Proteomes" id="UP000324611">
    <property type="component" value="Unassembled WGS sequence"/>
</dbReference>
<dbReference type="InterPro" id="IPR037066">
    <property type="entry name" value="Plug_dom_sf"/>
</dbReference>
<dbReference type="PROSITE" id="PS51257">
    <property type="entry name" value="PROKAR_LIPOPROTEIN"/>
    <property type="match status" value="1"/>
</dbReference>
<keyword evidence="8" id="KW-0732">Signal</keyword>
<dbReference type="InterPro" id="IPR023996">
    <property type="entry name" value="TonB-dep_OMP_SusC/RagA"/>
</dbReference>
<sequence length="1014" mass="112997">MKKRIRALSTWLLLLSCLFIQAAYGQTSQNITVTGQVKDGKGTPLPGVTVVVTGSGQQTGAQTDATGHYRISAPANSTLQFSFVGYATNTMPLNGRQQLDITLTETATALNDVIVVGYGTQKKINLTGAVVTANADVLNKRVVTSPASLLQGRLPGLSVTENSGEPGNEGISLKVRGVGTFSGAGTDPLVIIDGIPGNLEAINPNDISSVSVLKDAASAAIYGARAANGVILVTTKKGGGNGFHLEYSYNMGITSATRLPKLITNSVEYMELYNTALEHSGQARAYPVDFINQYRDATDKTKFPDVNWLDVVFRTVYTQNHYLNVSGGRNGTTYNVGMGYIDQPGTMLGFDFKKYTLQFNINSEVNKRVTFGANVNFNYGDRRYPRQGSQDQFLAALSQAPMYGPVVPDGSGHYTYRGDPYVYHNKNPVAIAENVQATDRSYYVQSNLFVNVKLLDGLTWETRGGFNFSFEQVKDFRPVVPQYDWFTGAFATYLDVGEKGLQVNNNNTIYPILYTQLTYDKQLGQHHIKLLGGAQEEYYRADNLEGYRRDFPNNDLRELHAAGTDGQSTDGSAYEWALRSFYGRLNYDYHDKYLFEANMRYDGSSRFANDTRWGFFPSFSAGWRIGQEAFLQSANWLDDLKLRASWGKLGNQNIGNYPYQNVLQLGANYPLDNSAVYLGTKRQNLVDANIRWETTRVFDIGVDITVLNNRLTLNADWYNKKTYDILRTAQVPGWLGLNGPVINGGTMRNIGWEFGLQYQDKIGEFAYGAGINFQTFKNELIKFGAREIDNNVIREEGHPYNTYYVYQVEGIFQSDEDIRNSPVQAFNPKPGDLKFKDINGDKLIDAKDRTYVDGAYPSYSYSLNLNASYKHFDLAAMFYGVEGQKFYVTGWGIEPFTQSTPPTEEWRNAWTPQNTGATLPAIYVQGYGPISGVASTYLLRDASFLRLKNVQLGYNLQAPWLQRAGISNLRVYFAGDNLFTITNYPSLDPERGGSGNFVNYPQNRIYSFGARVTF</sequence>
<dbReference type="InterPro" id="IPR012910">
    <property type="entry name" value="Plug_dom"/>
</dbReference>
<evidence type="ECO:0000313" key="10">
    <source>
        <dbReference type="EMBL" id="KAA2239295.1"/>
    </source>
</evidence>
<dbReference type="Gene3D" id="2.170.130.10">
    <property type="entry name" value="TonB-dependent receptor, plug domain"/>
    <property type="match status" value="1"/>
</dbReference>
<keyword evidence="2 7" id="KW-0813">Transport</keyword>
<comment type="similarity">
    <text evidence="7">Belongs to the TonB-dependent receptor family.</text>
</comment>
<dbReference type="Gene3D" id="2.60.40.1120">
    <property type="entry name" value="Carboxypeptidase-like, regulatory domain"/>
    <property type="match status" value="1"/>
</dbReference>
<evidence type="ECO:0000256" key="7">
    <source>
        <dbReference type="PROSITE-ProRule" id="PRU01360"/>
    </source>
</evidence>
<reference evidence="10 11" key="2">
    <citation type="submission" date="2019-09" db="EMBL/GenBank/DDBJ databases">
        <authorList>
            <person name="Jin C."/>
        </authorList>
    </citation>
    <scope>NUCLEOTIDE SEQUENCE [LARGE SCALE GENOMIC DNA]</scope>
    <source>
        <strain evidence="10 11">BN140078</strain>
    </source>
</reference>
<feature type="signal peptide" evidence="8">
    <location>
        <begin position="1"/>
        <end position="22"/>
    </location>
</feature>
<dbReference type="InterPro" id="IPR008969">
    <property type="entry name" value="CarboxyPept-like_regulatory"/>
</dbReference>
<evidence type="ECO:0000259" key="9">
    <source>
        <dbReference type="Pfam" id="PF07715"/>
    </source>
</evidence>
<evidence type="ECO:0000313" key="11">
    <source>
        <dbReference type="Proteomes" id="UP000324611"/>
    </source>
</evidence>
<proteinExistence type="inferred from homology"/>
<dbReference type="PROSITE" id="PS52016">
    <property type="entry name" value="TONB_DEPENDENT_REC_3"/>
    <property type="match status" value="1"/>
</dbReference>
<dbReference type="InterPro" id="IPR023997">
    <property type="entry name" value="TonB-dep_OMP_SusC/RagA_CS"/>
</dbReference>
<evidence type="ECO:0000256" key="1">
    <source>
        <dbReference type="ARBA" id="ARBA00004571"/>
    </source>
</evidence>
<dbReference type="Pfam" id="PF13715">
    <property type="entry name" value="CarbopepD_reg_2"/>
    <property type="match status" value="1"/>
</dbReference>
<keyword evidence="5 7" id="KW-0472">Membrane</keyword>
<evidence type="ECO:0000256" key="8">
    <source>
        <dbReference type="SAM" id="SignalP"/>
    </source>
</evidence>
<evidence type="ECO:0000256" key="2">
    <source>
        <dbReference type="ARBA" id="ARBA00022448"/>
    </source>
</evidence>
<reference evidence="10 11" key="1">
    <citation type="submission" date="2019-09" db="EMBL/GenBank/DDBJ databases">
        <title>Chitinophaga ginsengihumi sp. nov., isolated from soil of ginseng rhizosphere.</title>
        <authorList>
            <person name="Lee J."/>
        </authorList>
    </citation>
    <scope>NUCLEOTIDE SEQUENCE [LARGE SCALE GENOMIC DNA]</scope>
    <source>
        <strain evidence="10 11">BN140078</strain>
    </source>
</reference>
<keyword evidence="4 7" id="KW-0812">Transmembrane</keyword>
<organism evidence="10 11">
    <name type="scientific">Chitinophaga agrisoli</name>
    <dbReference type="NCBI Taxonomy" id="2607653"/>
    <lineage>
        <taxon>Bacteria</taxon>
        <taxon>Pseudomonadati</taxon>
        <taxon>Bacteroidota</taxon>
        <taxon>Chitinophagia</taxon>
        <taxon>Chitinophagales</taxon>
        <taxon>Chitinophagaceae</taxon>
        <taxon>Chitinophaga</taxon>
    </lineage>
</organism>
<dbReference type="RefSeq" id="WP_149840474.1">
    <property type="nucleotide sequence ID" value="NZ_VUOC01000004.1"/>
</dbReference>
<dbReference type="AlphaFoldDB" id="A0A5B2VK02"/>
<gene>
    <name evidence="10" type="ORF">F0L74_24120</name>
</gene>
<keyword evidence="11" id="KW-1185">Reference proteome</keyword>
<comment type="subcellular location">
    <subcellularLocation>
        <location evidence="1 7">Cell outer membrane</location>
        <topology evidence="1 7">Multi-pass membrane protein</topology>
    </subcellularLocation>
</comment>
<dbReference type="Gene3D" id="2.40.170.20">
    <property type="entry name" value="TonB-dependent receptor, beta-barrel domain"/>
    <property type="match status" value="1"/>
</dbReference>
<name>A0A5B2VK02_9BACT</name>
<dbReference type="NCBIfam" id="TIGR04056">
    <property type="entry name" value="OMP_RagA_SusC"/>
    <property type="match status" value="1"/>
</dbReference>
<evidence type="ECO:0000256" key="3">
    <source>
        <dbReference type="ARBA" id="ARBA00022452"/>
    </source>
</evidence>
<feature type="chain" id="PRO_5022735311" evidence="8">
    <location>
        <begin position="23"/>
        <end position="1014"/>
    </location>
</feature>
<dbReference type="InterPro" id="IPR039426">
    <property type="entry name" value="TonB-dep_rcpt-like"/>
</dbReference>
<dbReference type="SUPFAM" id="SSF49464">
    <property type="entry name" value="Carboxypeptidase regulatory domain-like"/>
    <property type="match status" value="1"/>
</dbReference>
<comment type="caution">
    <text evidence="10">The sequence shown here is derived from an EMBL/GenBank/DDBJ whole genome shotgun (WGS) entry which is preliminary data.</text>
</comment>
<dbReference type="SUPFAM" id="SSF56935">
    <property type="entry name" value="Porins"/>
    <property type="match status" value="1"/>
</dbReference>
<keyword evidence="6 7" id="KW-0998">Cell outer membrane</keyword>
<evidence type="ECO:0000256" key="4">
    <source>
        <dbReference type="ARBA" id="ARBA00022692"/>
    </source>
</evidence>
<feature type="domain" description="TonB-dependent receptor plug" evidence="9">
    <location>
        <begin position="123"/>
        <end position="230"/>
    </location>
</feature>
<accession>A0A5B2VK02</accession>
<protein>
    <submittedName>
        <fullName evidence="10">TonB-dependent receptor</fullName>
    </submittedName>
</protein>
<evidence type="ECO:0000256" key="6">
    <source>
        <dbReference type="ARBA" id="ARBA00023237"/>
    </source>
</evidence>